<dbReference type="EMBL" id="CABN01000149">
    <property type="protein sequence ID" value="CBI00528.1"/>
    <property type="molecule type" value="Genomic_DNA"/>
</dbReference>
<comment type="caution">
    <text evidence="1">The sequence shown here is derived from an EMBL/GenBank/DDBJ whole genome shotgun (WGS) entry which is preliminary data.</text>
</comment>
<reference evidence="1" key="1">
    <citation type="submission" date="2009-10" db="EMBL/GenBank/DDBJ databases">
        <title>Diversity of trophic interactions inside an arsenic-rich microbial ecosystem.</title>
        <authorList>
            <person name="Bertin P.N."/>
            <person name="Heinrich-Salmeron A."/>
            <person name="Pelletier E."/>
            <person name="Goulhen-Chollet F."/>
            <person name="Arsene-Ploetze F."/>
            <person name="Gallien S."/>
            <person name="Calteau A."/>
            <person name="Vallenet D."/>
            <person name="Casiot C."/>
            <person name="Chane-Woon-Ming B."/>
            <person name="Giloteaux L."/>
            <person name="Barakat M."/>
            <person name="Bonnefoy V."/>
            <person name="Bruneel O."/>
            <person name="Chandler M."/>
            <person name="Cleiss J."/>
            <person name="Duran R."/>
            <person name="Elbaz-Poulichet F."/>
            <person name="Fonknechten N."/>
            <person name="Lauga B."/>
            <person name="Mornico D."/>
            <person name="Ortet P."/>
            <person name="Schaeffer C."/>
            <person name="Siguier P."/>
            <person name="Alexander Thil Smith A."/>
            <person name="Van Dorsselaer A."/>
            <person name="Weissenbach J."/>
            <person name="Medigue C."/>
            <person name="Le Paslier D."/>
        </authorList>
    </citation>
    <scope>NUCLEOTIDE SEQUENCE</scope>
</reference>
<name>E6Q019_9ZZZZ</name>
<sequence length="376" mass="41537">MPDRIARRFSYVCALWRRLRPCIPLVALISLFLPVRLFAQAALLLEEPYGVFGHLNPTGHAALYLSRVCADTPVHLRLCGPGETGIVLSRYEGIGHYDWVAMPLLPYLYAVETAAKVPAHVDAETVRRLRDHYREKRLAEFTDGLPKGGFFSGGWTELIGAAYERRIYALRFNTTPAQDQTLIDHLNGAPNVSHFHLLTNNCSDFDRYVLNLYFPGKFRRSVFPDAGLTTPRHIAHRLVVYAHRHHRLDLSVYEIPQVPGYRHPSHSNHGVAESLLKSGYVVPIVILSPYVAGGLLADYLITGRDRILPHHVPHLDPAHLDALAKATDSTPGNNAVLTPTVMNSENARSSVIVGTAPASPTVVAGASSDTSSVFPK</sequence>
<accession>E6Q019</accession>
<organism evidence="1">
    <name type="scientific">mine drainage metagenome</name>
    <dbReference type="NCBI Taxonomy" id="410659"/>
    <lineage>
        <taxon>unclassified sequences</taxon>
        <taxon>metagenomes</taxon>
        <taxon>ecological metagenomes</taxon>
    </lineage>
</organism>
<evidence type="ECO:0008006" key="2">
    <source>
        <dbReference type="Google" id="ProtNLM"/>
    </source>
</evidence>
<proteinExistence type="predicted"/>
<gene>
    <name evidence="1" type="ORF">CARN3_0071</name>
</gene>
<dbReference type="AlphaFoldDB" id="E6Q019"/>
<protein>
    <recommendedName>
        <fullName evidence="2">DUF4105 domain-containing protein</fullName>
    </recommendedName>
</protein>
<evidence type="ECO:0000313" key="1">
    <source>
        <dbReference type="EMBL" id="CBI00528.1"/>
    </source>
</evidence>